<feature type="chain" id="PRO_5039367191" description="AMIN-like domain-containing protein" evidence="1">
    <location>
        <begin position="26"/>
        <end position="164"/>
    </location>
</feature>
<keyword evidence="4" id="KW-1185">Reference proteome</keyword>
<dbReference type="RefSeq" id="WP_075130022.1">
    <property type="nucleotide sequence ID" value="NZ_MSIE01000097.1"/>
</dbReference>
<keyword evidence="1" id="KW-0732">Signal</keyword>
<feature type="domain" description="AMIN-like" evidence="2">
    <location>
        <begin position="38"/>
        <end position="164"/>
    </location>
</feature>
<sequence>MTRFSRRALGALAATVLMLTGGVVAAAPASTAHVAVPVLTNIRTGLHTGFDRVVLDWSGAAAPRVRVTHVGDLYADGSGELVWLTGEFFVQVVASPAYAHRADGSVSYANPQKFRTRALRNVMAVAVVSDFEGYVTVGLGTRYRSWVRTSALTSPARLVVDVGH</sequence>
<protein>
    <recommendedName>
        <fullName evidence="2">AMIN-like domain-containing protein</fullName>
    </recommendedName>
</protein>
<dbReference type="Proteomes" id="UP000185596">
    <property type="component" value="Unassembled WGS sequence"/>
</dbReference>
<evidence type="ECO:0000313" key="3">
    <source>
        <dbReference type="EMBL" id="OLF08252.1"/>
    </source>
</evidence>
<organism evidence="3 4">
    <name type="scientific">Actinophytocola xanthii</name>
    <dbReference type="NCBI Taxonomy" id="1912961"/>
    <lineage>
        <taxon>Bacteria</taxon>
        <taxon>Bacillati</taxon>
        <taxon>Actinomycetota</taxon>
        <taxon>Actinomycetes</taxon>
        <taxon>Pseudonocardiales</taxon>
        <taxon>Pseudonocardiaceae</taxon>
    </lineage>
</organism>
<accession>A0A1Q8C1N6</accession>
<dbReference type="InterPro" id="IPR056303">
    <property type="entry name" value="AMIN-like"/>
</dbReference>
<evidence type="ECO:0000259" key="2">
    <source>
        <dbReference type="Pfam" id="PF24837"/>
    </source>
</evidence>
<dbReference type="OrthoDB" id="3393679at2"/>
<proteinExistence type="predicted"/>
<dbReference type="Pfam" id="PF24837">
    <property type="entry name" value="AMIN-like"/>
    <property type="match status" value="1"/>
</dbReference>
<name>A0A1Q8C1N6_9PSEU</name>
<reference evidence="3 4" key="1">
    <citation type="submission" date="2016-12" db="EMBL/GenBank/DDBJ databases">
        <title>The draft genome sequence of Actinophytocola sp. 11-183.</title>
        <authorList>
            <person name="Wang W."/>
            <person name="Yuan L."/>
        </authorList>
    </citation>
    <scope>NUCLEOTIDE SEQUENCE [LARGE SCALE GENOMIC DNA]</scope>
    <source>
        <strain evidence="3 4">11-183</strain>
    </source>
</reference>
<evidence type="ECO:0000256" key="1">
    <source>
        <dbReference type="SAM" id="SignalP"/>
    </source>
</evidence>
<feature type="signal peptide" evidence="1">
    <location>
        <begin position="1"/>
        <end position="25"/>
    </location>
</feature>
<dbReference type="EMBL" id="MSIE01000097">
    <property type="protein sequence ID" value="OLF08252.1"/>
    <property type="molecule type" value="Genomic_DNA"/>
</dbReference>
<gene>
    <name evidence="3" type="ORF">BU204_34560</name>
</gene>
<comment type="caution">
    <text evidence="3">The sequence shown here is derived from an EMBL/GenBank/DDBJ whole genome shotgun (WGS) entry which is preliminary data.</text>
</comment>
<dbReference type="STRING" id="1912961.BU204_34560"/>
<dbReference type="AlphaFoldDB" id="A0A1Q8C1N6"/>
<evidence type="ECO:0000313" key="4">
    <source>
        <dbReference type="Proteomes" id="UP000185596"/>
    </source>
</evidence>